<comment type="caution">
    <text evidence="2">The sequence shown here is derived from an EMBL/GenBank/DDBJ whole genome shotgun (WGS) entry which is preliminary data.</text>
</comment>
<name>X1UFL2_9ZZZZ</name>
<dbReference type="EMBL" id="BARW01016212">
    <property type="protein sequence ID" value="GAJ02352.1"/>
    <property type="molecule type" value="Genomic_DNA"/>
</dbReference>
<gene>
    <name evidence="2" type="ORF">S12H4_28280</name>
</gene>
<evidence type="ECO:0000259" key="1">
    <source>
        <dbReference type="Pfam" id="PF01261"/>
    </source>
</evidence>
<protein>
    <recommendedName>
        <fullName evidence="1">Xylose isomerase-like TIM barrel domain-containing protein</fullName>
    </recommendedName>
</protein>
<dbReference type="Pfam" id="PF01261">
    <property type="entry name" value="AP_endonuc_2"/>
    <property type="match status" value="1"/>
</dbReference>
<dbReference type="InterPro" id="IPR050312">
    <property type="entry name" value="IolE/XylAMocC-like"/>
</dbReference>
<dbReference type="PANTHER" id="PTHR12110">
    <property type="entry name" value="HYDROXYPYRUVATE ISOMERASE"/>
    <property type="match status" value="1"/>
</dbReference>
<sequence length="179" mass="20212">MRFGMCTEGLRKKVELQPILQKAGYDYIELKVGDVLPEESEEKFAEVKEKIKKFSLRPEVFNCFIPGEIKVVGDKIDSSRLKNYLEVSISRVAELSGKIIVFGSGGARKVPENFSFEKAYQQLVDFLNLAADIARNKGIVIAIEPLFKPASNIINLVKEGLQLAKEFDRKEVRLLADLF</sequence>
<proteinExistence type="predicted"/>
<dbReference type="SUPFAM" id="SSF51658">
    <property type="entry name" value="Xylose isomerase-like"/>
    <property type="match status" value="1"/>
</dbReference>
<dbReference type="InterPro" id="IPR036237">
    <property type="entry name" value="Xyl_isomerase-like_sf"/>
</dbReference>
<dbReference type="InterPro" id="IPR013022">
    <property type="entry name" value="Xyl_isomerase-like_TIM-brl"/>
</dbReference>
<reference evidence="2" key="1">
    <citation type="journal article" date="2014" name="Front. Microbiol.">
        <title>High frequency of phylogenetically diverse reductive dehalogenase-homologous genes in deep subseafloor sedimentary metagenomes.</title>
        <authorList>
            <person name="Kawai M."/>
            <person name="Futagami T."/>
            <person name="Toyoda A."/>
            <person name="Takaki Y."/>
            <person name="Nishi S."/>
            <person name="Hori S."/>
            <person name="Arai W."/>
            <person name="Tsubouchi T."/>
            <person name="Morono Y."/>
            <person name="Uchiyama I."/>
            <person name="Ito T."/>
            <person name="Fujiyama A."/>
            <person name="Inagaki F."/>
            <person name="Takami H."/>
        </authorList>
    </citation>
    <scope>NUCLEOTIDE SEQUENCE</scope>
    <source>
        <strain evidence="2">Expedition CK06-06</strain>
    </source>
</reference>
<organism evidence="2">
    <name type="scientific">marine sediment metagenome</name>
    <dbReference type="NCBI Taxonomy" id="412755"/>
    <lineage>
        <taxon>unclassified sequences</taxon>
        <taxon>metagenomes</taxon>
        <taxon>ecological metagenomes</taxon>
    </lineage>
</organism>
<feature type="domain" description="Xylose isomerase-like TIM barrel" evidence="1">
    <location>
        <begin position="20"/>
        <end position="179"/>
    </location>
</feature>
<dbReference type="Gene3D" id="3.20.20.150">
    <property type="entry name" value="Divalent-metal-dependent TIM barrel enzymes"/>
    <property type="match status" value="1"/>
</dbReference>
<dbReference type="AlphaFoldDB" id="X1UFL2"/>
<feature type="non-terminal residue" evidence="2">
    <location>
        <position position="179"/>
    </location>
</feature>
<accession>X1UFL2</accession>
<evidence type="ECO:0000313" key="2">
    <source>
        <dbReference type="EMBL" id="GAJ02352.1"/>
    </source>
</evidence>
<dbReference type="PANTHER" id="PTHR12110:SF21">
    <property type="entry name" value="XYLOSE ISOMERASE-LIKE TIM BARREL DOMAIN-CONTAINING PROTEIN"/>
    <property type="match status" value="1"/>
</dbReference>